<gene>
    <name evidence="2" type="ORF">C1876_08185</name>
</gene>
<proteinExistence type="predicted"/>
<keyword evidence="3" id="KW-1185">Reference proteome</keyword>
<dbReference type="Proteomes" id="UP000253817">
    <property type="component" value="Unassembled WGS sequence"/>
</dbReference>
<sequence length="70" mass="7431">MNAEFMHKMLEAKRLEMEALAALVPPEARQAAAGAARTCADAALSVLETSGSPAAPEQQRERGARPIVIE</sequence>
<protein>
    <submittedName>
        <fullName evidence="2">Uncharacterized protein</fullName>
    </submittedName>
</protein>
<comment type="caution">
    <text evidence="2">The sequence shown here is derived from an EMBL/GenBank/DDBJ whole genome shotgun (WGS) entry which is preliminary data.</text>
</comment>
<accession>A0ABX9HJW1</accession>
<organism evidence="2 3">
    <name type="scientific">Eggerthella sinensis</name>
    <dbReference type="NCBI Taxonomy" id="242230"/>
    <lineage>
        <taxon>Bacteria</taxon>
        <taxon>Bacillati</taxon>
        <taxon>Actinomycetota</taxon>
        <taxon>Coriobacteriia</taxon>
        <taxon>Eggerthellales</taxon>
        <taxon>Eggerthellaceae</taxon>
        <taxon>Eggerthella</taxon>
    </lineage>
</organism>
<evidence type="ECO:0000313" key="2">
    <source>
        <dbReference type="EMBL" id="RDB68923.1"/>
    </source>
</evidence>
<evidence type="ECO:0000256" key="1">
    <source>
        <dbReference type="SAM" id="MobiDB-lite"/>
    </source>
</evidence>
<evidence type="ECO:0000313" key="3">
    <source>
        <dbReference type="Proteomes" id="UP000253817"/>
    </source>
</evidence>
<name>A0ABX9HJW1_9ACTN</name>
<feature type="region of interest" description="Disordered" evidence="1">
    <location>
        <begin position="49"/>
        <end position="70"/>
    </location>
</feature>
<dbReference type="RefSeq" id="WP_114546232.1">
    <property type="nucleotide sequence ID" value="NZ_PPTT01000012.1"/>
</dbReference>
<reference evidence="2 3" key="1">
    <citation type="journal article" date="2018" name="Elife">
        <title>Discovery and characterization of a prevalent human gut bacterial enzyme sufficient for the inactivation of a family of plant toxins.</title>
        <authorList>
            <person name="Koppel N."/>
            <person name="Bisanz J.E."/>
            <person name="Pandelia M.E."/>
            <person name="Turnbaugh P.J."/>
            <person name="Balskus E.P."/>
        </authorList>
    </citation>
    <scope>NUCLEOTIDE SEQUENCE [LARGE SCALE GENOMIC DNA]</scope>
    <source>
        <strain evidence="2 3">DSM 16107</strain>
    </source>
</reference>
<dbReference type="EMBL" id="PPTT01000012">
    <property type="protein sequence ID" value="RDB68923.1"/>
    <property type="molecule type" value="Genomic_DNA"/>
</dbReference>